<accession>A0A545VGB2</accession>
<reference evidence="2 3" key="1">
    <citation type="journal article" date="2019" name="Appl. Microbiol. Biotechnol.">
        <title>Genome sequence of Isaria javanica and comparative genome analysis insights into family S53 peptidase evolution in fungal entomopathogens.</title>
        <authorList>
            <person name="Lin R."/>
            <person name="Zhang X."/>
            <person name="Xin B."/>
            <person name="Zou M."/>
            <person name="Gao Y."/>
            <person name="Qin F."/>
            <person name="Hu Q."/>
            <person name="Xie B."/>
            <person name="Cheng X."/>
        </authorList>
    </citation>
    <scope>NUCLEOTIDE SEQUENCE [LARGE SCALE GENOMIC DNA]</scope>
    <source>
        <strain evidence="2 3">IJ1G</strain>
    </source>
</reference>
<feature type="compositionally biased region" description="Polar residues" evidence="1">
    <location>
        <begin position="77"/>
        <end position="91"/>
    </location>
</feature>
<organism evidence="2 3">
    <name type="scientific">Cordyceps javanica</name>
    <dbReference type="NCBI Taxonomy" id="43265"/>
    <lineage>
        <taxon>Eukaryota</taxon>
        <taxon>Fungi</taxon>
        <taxon>Dikarya</taxon>
        <taxon>Ascomycota</taxon>
        <taxon>Pezizomycotina</taxon>
        <taxon>Sordariomycetes</taxon>
        <taxon>Hypocreomycetidae</taxon>
        <taxon>Hypocreales</taxon>
        <taxon>Cordycipitaceae</taxon>
        <taxon>Cordyceps</taxon>
    </lineage>
</organism>
<dbReference type="EMBL" id="SPUK01000001">
    <property type="protein sequence ID" value="TQW00670.1"/>
    <property type="molecule type" value="Genomic_DNA"/>
</dbReference>
<evidence type="ECO:0000313" key="2">
    <source>
        <dbReference type="EMBL" id="TQW00670.1"/>
    </source>
</evidence>
<evidence type="ECO:0000256" key="1">
    <source>
        <dbReference type="SAM" id="MobiDB-lite"/>
    </source>
</evidence>
<evidence type="ECO:0000313" key="3">
    <source>
        <dbReference type="Proteomes" id="UP000315783"/>
    </source>
</evidence>
<protein>
    <submittedName>
        <fullName evidence="2">Uncharacterized protein</fullName>
    </submittedName>
</protein>
<dbReference type="Proteomes" id="UP000315783">
    <property type="component" value="Unassembled WGS sequence"/>
</dbReference>
<gene>
    <name evidence="2" type="ORF">IF1G_00601</name>
</gene>
<feature type="region of interest" description="Disordered" evidence="1">
    <location>
        <begin position="61"/>
        <end position="102"/>
    </location>
</feature>
<feature type="compositionally biased region" description="Basic residues" evidence="1">
    <location>
        <begin position="65"/>
        <end position="75"/>
    </location>
</feature>
<proteinExistence type="predicted"/>
<name>A0A545VGB2_9HYPO</name>
<keyword evidence="3" id="KW-1185">Reference proteome</keyword>
<dbReference type="AlphaFoldDB" id="A0A545VGB2"/>
<sequence length="102" mass="11468">MSAVPSDVSALTVSFSFLYRPASSDERARPSPLHSLTSPFVCELTYRFNLGLAPEEVDIRDTRRQRQRRRRRRKTSGPVTRTVLSSLTGKSPTPALRTADFS</sequence>
<comment type="caution">
    <text evidence="2">The sequence shown here is derived from an EMBL/GenBank/DDBJ whole genome shotgun (WGS) entry which is preliminary data.</text>
</comment>